<feature type="compositionally biased region" description="Polar residues" evidence="1">
    <location>
        <begin position="168"/>
        <end position="179"/>
    </location>
</feature>
<reference evidence="3" key="1">
    <citation type="submission" date="2020-06" db="EMBL/GenBank/DDBJ databases">
        <title>Draft genome of Bugula neritina, a colonial animal packing powerful symbionts and potential medicines.</title>
        <authorList>
            <person name="Rayko M."/>
        </authorList>
    </citation>
    <scope>NUCLEOTIDE SEQUENCE [LARGE SCALE GENOMIC DNA]</scope>
    <source>
        <strain evidence="3">Kwan_BN1</strain>
    </source>
</reference>
<keyword evidence="2" id="KW-0812">Transmembrane</keyword>
<dbReference type="EMBL" id="VXIV02000399">
    <property type="protein sequence ID" value="KAF6038538.1"/>
    <property type="molecule type" value="Genomic_DNA"/>
</dbReference>
<name>A0A7J7KLA7_BUGNE</name>
<dbReference type="Proteomes" id="UP000593567">
    <property type="component" value="Unassembled WGS sequence"/>
</dbReference>
<feature type="compositionally biased region" description="Polar residues" evidence="1">
    <location>
        <begin position="187"/>
        <end position="213"/>
    </location>
</feature>
<dbReference type="AlphaFoldDB" id="A0A7J7KLA7"/>
<proteinExistence type="predicted"/>
<organism evidence="3 4">
    <name type="scientific">Bugula neritina</name>
    <name type="common">Brown bryozoan</name>
    <name type="synonym">Sertularia neritina</name>
    <dbReference type="NCBI Taxonomy" id="10212"/>
    <lineage>
        <taxon>Eukaryota</taxon>
        <taxon>Metazoa</taxon>
        <taxon>Spiralia</taxon>
        <taxon>Lophotrochozoa</taxon>
        <taxon>Bryozoa</taxon>
        <taxon>Gymnolaemata</taxon>
        <taxon>Cheilostomatida</taxon>
        <taxon>Flustrina</taxon>
        <taxon>Buguloidea</taxon>
        <taxon>Bugulidae</taxon>
        <taxon>Bugula</taxon>
    </lineage>
</organism>
<accession>A0A7J7KLA7</accession>
<comment type="caution">
    <text evidence="3">The sequence shown here is derived from an EMBL/GenBank/DDBJ whole genome shotgun (WGS) entry which is preliminary data.</text>
</comment>
<gene>
    <name evidence="3" type="ORF">EB796_003135</name>
</gene>
<evidence type="ECO:0000256" key="2">
    <source>
        <dbReference type="SAM" id="Phobius"/>
    </source>
</evidence>
<keyword evidence="2" id="KW-0472">Membrane</keyword>
<protein>
    <submittedName>
        <fullName evidence="3">Uncharacterized protein</fullName>
    </submittedName>
</protein>
<keyword evidence="4" id="KW-1185">Reference proteome</keyword>
<keyword evidence="2" id="KW-1133">Transmembrane helix</keyword>
<sequence>MLLQSTSVRVPAHTRAPVQIRFSLTLSILMQILGAVMLLLAISYTSPVGTEAPASYGAPSAYVSSPEDNVMSGYTDSYGANHIWPDACLWFDWPANLLGLFFGNELTACVVCCLRRSDLPAAYVAQSASLQPVSYFTSVSTADMPNLSDGTLKDMVYNMSGVHISGTESYSTEPQQQLANVGGGNAQSGVMSSDVSQYPSPDDTLQNESSSPTFYLPDPSEPPEPTSDGSNLGQFWCRVHTMTDPSCRNQTEVISSSLANDLEEVTMSHAQQLMNGYTKKVLDTQSNITYDDIRDTIDDDAVQHWSNCGKLVEMQALKTFRRLRDDLKSREDAEKIRVNYDDSTATDFLDANHFEDFSSLMEVCQNQITQDAPVCTLLLFIKL</sequence>
<feature type="region of interest" description="Disordered" evidence="1">
    <location>
        <begin position="168"/>
        <end position="231"/>
    </location>
</feature>
<evidence type="ECO:0000313" key="3">
    <source>
        <dbReference type="EMBL" id="KAF6038538.1"/>
    </source>
</evidence>
<evidence type="ECO:0000256" key="1">
    <source>
        <dbReference type="SAM" id="MobiDB-lite"/>
    </source>
</evidence>
<evidence type="ECO:0000313" key="4">
    <source>
        <dbReference type="Proteomes" id="UP000593567"/>
    </source>
</evidence>
<feature type="transmembrane region" description="Helical" evidence="2">
    <location>
        <begin position="20"/>
        <end position="44"/>
    </location>
</feature>